<dbReference type="AlphaFoldDB" id="A0A9W6IUC3"/>
<organism evidence="1 4">
    <name type="scientific">Methylopila capsulata</name>
    <dbReference type="NCBI Taxonomy" id="61654"/>
    <lineage>
        <taxon>Bacteria</taxon>
        <taxon>Pseudomonadati</taxon>
        <taxon>Pseudomonadota</taxon>
        <taxon>Alphaproteobacteria</taxon>
        <taxon>Hyphomicrobiales</taxon>
        <taxon>Methylopilaceae</taxon>
        <taxon>Methylopila</taxon>
    </lineage>
</organism>
<comment type="caution">
    <text evidence="1">The sequence shown here is derived from an EMBL/GenBank/DDBJ whole genome shotgun (WGS) entry which is preliminary data.</text>
</comment>
<gene>
    <name evidence="1" type="ORF">GCM10008170_15430</name>
    <name evidence="2" type="ORF">JOD31_000444</name>
</gene>
<reference evidence="2 3" key="2">
    <citation type="submission" date="2021-01" db="EMBL/GenBank/DDBJ databases">
        <title>Genomic Encyclopedia of Type Strains, Phase IV (KMG-IV): sequencing the most valuable type-strain genomes for metagenomic binning, comparative biology and taxonomic classification.</title>
        <authorList>
            <person name="Goeker M."/>
        </authorList>
    </citation>
    <scope>NUCLEOTIDE SEQUENCE [LARGE SCALE GENOMIC DNA]</scope>
    <source>
        <strain evidence="2 3">DSM 6130</strain>
    </source>
</reference>
<reference evidence="1" key="3">
    <citation type="submission" date="2023-01" db="EMBL/GenBank/DDBJ databases">
        <authorList>
            <person name="Sun Q."/>
            <person name="Evtushenko L."/>
        </authorList>
    </citation>
    <scope>NUCLEOTIDE SEQUENCE</scope>
    <source>
        <strain evidence="1">VKM B-1606</strain>
    </source>
</reference>
<dbReference type="EMBL" id="JAFBCY010000001">
    <property type="protein sequence ID" value="MBM7850232.1"/>
    <property type="molecule type" value="Genomic_DNA"/>
</dbReference>
<dbReference type="Proteomes" id="UP001143400">
    <property type="component" value="Unassembled WGS sequence"/>
</dbReference>
<sequence length="74" mass="8175">MDLVLMVCLLASPDTCREEHVAVGYELTDPRMCMAGAVPVIAEWSETNPDWRVARWQCGRASRAAALDRKIGAN</sequence>
<evidence type="ECO:0000313" key="4">
    <source>
        <dbReference type="Proteomes" id="UP001143400"/>
    </source>
</evidence>
<evidence type="ECO:0000313" key="2">
    <source>
        <dbReference type="EMBL" id="MBM7850232.1"/>
    </source>
</evidence>
<evidence type="ECO:0000313" key="3">
    <source>
        <dbReference type="Proteomes" id="UP000758856"/>
    </source>
</evidence>
<dbReference type="EMBL" id="BSFF01000002">
    <property type="protein sequence ID" value="GLK55524.1"/>
    <property type="molecule type" value="Genomic_DNA"/>
</dbReference>
<name>A0A9W6IUC3_9HYPH</name>
<protein>
    <submittedName>
        <fullName evidence="1">Uncharacterized protein</fullName>
    </submittedName>
</protein>
<proteinExistence type="predicted"/>
<keyword evidence="3" id="KW-1185">Reference proteome</keyword>
<dbReference type="RefSeq" id="WP_204948683.1">
    <property type="nucleotide sequence ID" value="NZ_BSFF01000002.1"/>
</dbReference>
<evidence type="ECO:0000313" key="1">
    <source>
        <dbReference type="EMBL" id="GLK55524.1"/>
    </source>
</evidence>
<accession>A0A9W6IUC3</accession>
<dbReference type="Proteomes" id="UP000758856">
    <property type="component" value="Unassembled WGS sequence"/>
</dbReference>
<reference evidence="1" key="1">
    <citation type="journal article" date="2014" name="Int. J. Syst. Evol. Microbiol.">
        <title>Complete genome sequence of Corynebacterium casei LMG S-19264T (=DSM 44701T), isolated from a smear-ripened cheese.</title>
        <authorList>
            <consortium name="US DOE Joint Genome Institute (JGI-PGF)"/>
            <person name="Walter F."/>
            <person name="Albersmeier A."/>
            <person name="Kalinowski J."/>
            <person name="Ruckert C."/>
        </authorList>
    </citation>
    <scope>NUCLEOTIDE SEQUENCE</scope>
    <source>
        <strain evidence="1">VKM B-1606</strain>
    </source>
</reference>